<dbReference type="InterPro" id="IPR036397">
    <property type="entry name" value="RNaseH_sf"/>
</dbReference>
<dbReference type="Gene3D" id="3.30.420.10">
    <property type="entry name" value="Ribonuclease H-like superfamily/Ribonuclease H"/>
    <property type="match status" value="1"/>
</dbReference>
<dbReference type="PROSITE" id="PS50994">
    <property type="entry name" value="INTEGRASE"/>
    <property type="match status" value="1"/>
</dbReference>
<evidence type="ECO:0000259" key="3">
    <source>
        <dbReference type="PROSITE" id="PS51702"/>
    </source>
</evidence>
<dbReference type="Gene3D" id="1.10.10.10">
    <property type="entry name" value="Winged helix-like DNA-binding domain superfamily/Winged helix DNA-binding domain"/>
    <property type="match status" value="1"/>
</dbReference>
<dbReference type="InterPro" id="IPR015378">
    <property type="entry name" value="Transposase-like_Mu_C"/>
</dbReference>
<dbReference type="InterPro" id="IPR036388">
    <property type="entry name" value="WH-like_DNA-bd_sf"/>
</dbReference>
<dbReference type="Pfam" id="PF02316">
    <property type="entry name" value="HTH_Tnp_Mu_1"/>
    <property type="match status" value="1"/>
</dbReference>
<feature type="domain" description="Integrase catalytic" evidence="2">
    <location>
        <begin position="296"/>
        <end position="516"/>
    </location>
</feature>
<evidence type="ECO:0000259" key="2">
    <source>
        <dbReference type="PROSITE" id="PS50994"/>
    </source>
</evidence>
<accession>A0A633DIW9</accession>
<name>A0A633DIW9_SALER</name>
<dbReference type="GO" id="GO:0003677">
    <property type="term" value="F:DNA binding"/>
    <property type="evidence" value="ECO:0007669"/>
    <property type="project" value="InterPro"/>
</dbReference>
<proteinExistence type="predicted"/>
<sequence length="694" mass="79594">MFVSVNELIGLPGVPGTAQGVRYAVKKWASTDHHKRQRQGTKAIEYSIDCLPEVTQKAIRERYMAQLMEAKTPQEPAKPVVRRQRDPDAISPLEAYRGSPQLMEERLNALTENQRQVADARAALVREVFLLEDQGNIGRLKAINYVVSKARSGELPPLLQAAAVTANAKRGSGRTISRDPLYQWVLKYSQAQNAAERLLLLAPGKREEMKVEEISWLADFLAQYRQSNGRPMTEAYEDFVAEWNRRHAEEPYMLQIVPSYDAIRRVMKKLPEVTKQKGRVTGSEYRQLEGFTRRDWLQMPVNYVWIGDGHGMKLKCAHPIHGRPFSPEVTFVIDGATRFIVGWSMDLAENVFAVAGAIQHGMRNHGKPFIYYSDNGSGETADVLDKEVVGILPRLGVNHPTGIAGNPQGRGIIERLNRTLPMRIARKYRTYFGKGADRETLRKLNRDLRSAFNTLQQGKNLNAKQRAAMRDLPSWSELCEAVREGVEWYNNRPHSELPMKANGKHFSPAEYRKKRLAEEDTEIEWLSDVELRDMFRPMVEKPVRRCEIHWLNNIYYAPELRDEHGRKVLISYDIHDASKITVRRLDGSFICEAVWNGNKRAAFPVTAEYHKHQQRIKGMRKRAEEKLRDAEDEGITVLERKQPEPWIGNIYQPVGNTVTVQQVETEEEYDEQYQASFRRGVQLLAASQKKDPLE</sequence>
<evidence type="ECO:0000313" key="4">
    <source>
        <dbReference type="EMBL" id="EDH1795266.1"/>
    </source>
</evidence>
<evidence type="ECO:0000256" key="1">
    <source>
        <dbReference type="SAM" id="Coils"/>
    </source>
</evidence>
<feature type="coiled-coil region" evidence="1">
    <location>
        <begin position="613"/>
        <end position="640"/>
    </location>
</feature>
<protein>
    <submittedName>
        <fullName evidence="4">DDE-type integrase/transposase/recombinase</fullName>
    </submittedName>
</protein>
<comment type="caution">
    <text evidence="4">The sequence shown here is derived from an EMBL/GenBank/DDBJ whole genome shotgun (WGS) entry which is preliminary data.</text>
</comment>
<dbReference type="SUPFAM" id="SSF46955">
    <property type="entry name" value="Putative DNA-binding domain"/>
    <property type="match status" value="1"/>
</dbReference>
<dbReference type="SUPFAM" id="SSF53098">
    <property type="entry name" value="Ribonuclease H-like"/>
    <property type="match status" value="1"/>
</dbReference>
<gene>
    <name evidence="4" type="ORF">GC469_18050</name>
</gene>
<dbReference type="AlphaFoldDB" id="A0A633DIW9"/>
<dbReference type="PROSITE" id="PS51702">
    <property type="entry name" value="HTH_MU"/>
    <property type="match status" value="1"/>
</dbReference>
<feature type="domain" description="HTH Mu-type" evidence="3">
    <location>
        <begin position="1"/>
        <end position="67"/>
    </location>
</feature>
<dbReference type="Pfam" id="PF09299">
    <property type="entry name" value="Mu-transpos_C"/>
    <property type="match status" value="1"/>
</dbReference>
<dbReference type="InterPro" id="IPR012337">
    <property type="entry name" value="RNaseH-like_sf"/>
</dbReference>
<dbReference type="GO" id="GO:0015074">
    <property type="term" value="P:DNA integration"/>
    <property type="evidence" value="ECO:0007669"/>
    <property type="project" value="InterPro"/>
</dbReference>
<dbReference type="InterPro" id="IPR001584">
    <property type="entry name" value="Integrase_cat-core"/>
</dbReference>
<organism evidence="4">
    <name type="scientific">Salmonella enterica</name>
    <name type="common">Salmonella choleraesuis</name>
    <dbReference type="NCBI Taxonomy" id="28901"/>
    <lineage>
        <taxon>Bacteria</taxon>
        <taxon>Pseudomonadati</taxon>
        <taxon>Pseudomonadota</taxon>
        <taxon>Gammaproteobacteria</taxon>
        <taxon>Enterobacterales</taxon>
        <taxon>Enterobacteriaceae</taxon>
        <taxon>Salmonella</taxon>
    </lineage>
</organism>
<dbReference type="EMBL" id="AAMGRQ010000028">
    <property type="protein sequence ID" value="EDH1795266.1"/>
    <property type="molecule type" value="Genomic_DNA"/>
</dbReference>
<dbReference type="InterPro" id="IPR009061">
    <property type="entry name" value="DNA-bd_dom_put_sf"/>
</dbReference>
<dbReference type="InterPro" id="IPR003314">
    <property type="entry name" value="Mu-type_HTH"/>
</dbReference>
<dbReference type="InterPro" id="IPR009004">
    <property type="entry name" value="Transposase_Mu_C"/>
</dbReference>
<dbReference type="SUPFAM" id="SSF50610">
    <property type="entry name" value="mu transposase, C-terminal domain"/>
    <property type="match status" value="1"/>
</dbReference>
<dbReference type="Gene3D" id="2.30.30.130">
    <property type="entry name" value="Transposase, Mu, C-terminal"/>
    <property type="match status" value="1"/>
</dbReference>
<reference evidence="4" key="1">
    <citation type="submission" date="2019-10" db="EMBL/GenBank/DDBJ databases">
        <authorList>
            <consortium name="PulseNet: The National Subtyping Network for Foodborne Disease Surveillance"/>
            <person name="Tarr C.L."/>
            <person name="Trees E."/>
            <person name="Katz L.S."/>
            <person name="Carleton-Romer H.A."/>
            <person name="Stroika S."/>
            <person name="Kucerova Z."/>
            <person name="Roache K.F."/>
            <person name="Sabol A.L."/>
            <person name="Besser J."/>
            <person name="Gerner-Smidt P."/>
        </authorList>
    </citation>
    <scope>NUCLEOTIDE SEQUENCE</scope>
    <source>
        <strain evidence="4">PNUSAS100866</strain>
    </source>
</reference>
<keyword evidence="1" id="KW-0175">Coiled coil</keyword>